<feature type="transmembrane region" description="Helical" evidence="6">
    <location>
        <begin position="12"/>
        <end position="33"/>
    </location>
</feature>
<evidence type="ECO:0000256" key="5">
    <source>
        <dbReference type="ARBA" id="ARBA00023136"/>
    </source>
</evidence>
<feature type="transmembrane region" description="Helical" evidence="6">
    <location>
        <begin position="167"/>
        <end position="187"/>
    </location>
</feature>
<evidence type="ECO:0000313" key="7">
    <source>
        <dbReference type="EMBL" id="GAK37844.1"/>
    </source>
</evidence>
<keyword evidence="2" id="KW-0813">Transport</keyword>
<comment type="caution">
    <text evidence="7">The sequence shown here is derived from an EMBL/GenBank/DDBJ whole genome shotgun (WGS) entry which is preliminary data.</text>
</comment>
<dbReference type="PANTHER" id="PTHR12778:SF10">
    <property type="entry name" value="MAJOR FACILITATOR SUPERFAMILY DOMAIN-CONTAINING PROTEIN 3"/>
    <property type="match status" value="1"/>
</dbReference>
<dbReference type="Gene3D" id="1.20.1250.20">
    <property type="entry name" value="MFS general substrate transporter like domains"/>
    <property type="match status" value="1"/>
</dbReference>
<dbReference type="PANTHER" id="PTHR12778">
    <property type="entry name" value="SOLUTE CARRIER FAMILY 33 ACETYL-COA TRANSPORTER -RELATED"/>
    <property type="match status" value="1"/>
</dbReference>
<keyword evidence="4 6" id="KW-1133">Transmembrane helix</keyword>
<dbReference type="EMBL" id="BAJS01000030">
    <property type="protein sequence ID" value="GAK37844.1"/>
    <property type="molecule type" value="Genomic_DNA"/>
</dbReference>
<feature type="transmembrane region" description="Helical" evidence="6">
    <location>
        <begin position="39"/>
        <end position="64"/>
    </location>
</feature>
<evidence type="ECO:0000256" key="3">
    <source>
        <dbReference type="ARBA" id="ARBA00022692"/>
    </source>
</evidence>
<feature type="transmembrane region" description="Helical" evidence="6">
    <location>
        <begin position="219"/>
        <end position="241"/>
    </location>
</feature>
<dbReference type="Pfam" id="PF07690">
    <property type="entry name" value="MFS_1"/>
    <property type="match status" value="1"/>
</dbReference>
<protein>
    <submittedName>
        <fullName evidence="7">AmpG permease</fullName>
    </submittedName>
</protein>
<dbReference type="AlphaFoldDB" id="A0A069DC03"/>
<keyword evidence="5 6" id="KW-0472">Membrane</keyword>
<accession>A0A069DC03</accession>
<dbReference type="InterPro" id="IPR004752">
    <property type="entry name" value="AmpG_permease/AT-1"/>
</dbReference>
<comment type="subcellular location">
    <subcellularLocation>
        <location evidence="1">Membrane</location>
        <topology evidence="1">Multi-pass membrane protein</topology>
    </subcellularLocation>
</comment>
<dbReference type="SUPFAM" id="SSF103473">
    <property type="entry name" value="MFS general substrate transporter"/>
    <property type="match status" value="1"/>
</dbReference>
<evidence type="ECO:0000313" key="8">
    <source>
        <dbReference type="Proteomes" id="UP000027601"/>
    </source>
</evidence>
<evidence type="ECO:0000256" key="6">
    <source>
        <dbReference type="SAM" id="Phobius"/>
    </source>
</evidence>
<dbReference type="STRING" id="1121097.GCA_000428125_02828"/>
<dbReference type="eggNOG" id="COG2814">
    <property type="taxonomic scope" value="Bacteria"/>
</dbReference>
<dbReference type="Proteomes" id="UP000027601">
    <property type="component" value="Unassembled WGS sequence"/>
</dbReference>
<dbReference type="GO" id="GO:0022857">
    <property type="term" value="F:transmembrane transporter activity"/>
    <property type="evidence" value="ECO:0007669"/>
    <property type="project" value="InterPro"/>
</dbReference>
<dbReference type="InterPro" id="IPR011701">
    <property type="entry name" value="MFS"/>
</dbReference>
<dbReference type="GO" id="GO:0016020">
    <property type="term" value="C:membrane"/>
    <property type="evidence" value="ECO:0007669"/>
    <property type="project" value="UniProtKB-SubCell"/>
</dbReference>
<evidence type="ECO:0000256" key="1">
    <source>
        <dbReference type="ARBA" id="ARBA00004141"/>
    </source>
</evidence>
<feature type="transmembrane region" description="Helical" evidence="6">
    <location>
        <begin position="143"/>
        <end position="161"/>
    </location>
</feature>
<gene>
    <name evidence="7" type="ORF">JCM15093_3128</name>
</gene>
<organism evidence="7 8">
    <name type="scientific">Bacteroides graminisolvens DSM 19988 = JCM 15093</name>
    <dbReference type="NCBI Taxonomy" id="1121097"/>
    <lineage>
        <taxon>Bacteria</taxon>
        <taxon>Pseudomonadati</taxon>
        <taxon>Bacteroidota</taxon>
        <taxon>Bacteroidia</taxon>
        <taxon>Bacteroidales</taxon>
        <taxon>Bacteroidaceae</taxon>
        <taxon>Bacteroides</taxon>
    </lineage>
</organism>
<evidence type="ECO:0000256" key="4">
    <source>
        <dbReference type="ARBA" id="ARBA00022989"/>
    </source>
</evidence>
<feature type="transmembrane region" description="Helical" evidence="6">
    <location>
        <begin position="76"/>
        <end position="95"/>
    </location>
</feature>
<dbReference type="InterPro" id="IPR036259">
    <property type="entry name" value="MFS_trans_sf"/>
</dbReference>
<reference evidence="7 8" key="1">
    <citation type="journal article" date="2015" name="Microbes Environ.">
        <title>Distribution and evolution of nitrogen fixation genes in the phylum bacteroidetes.</title>
        <authorList>
            <person name="Inoue J."/>
            <person name="Oshima K."/>
            <person name="Suda W."/>
            <person name="Sakamoto M."/>
            <person name="Iino T."/>
            <person name="Noda S."/>
            <person name="Hongoh Y."/>
            <person name="Hattori M."/>
            <person name="Ohkuma M."/>
        </authorList>
    </citation>
    <scope>NUCLEOTIDE SEQUENCE [LARGE SCALE GENOMIC DNA]</scope>
    <source>
        <strain evidence="7 8">JCM 15093</strain>
    </source>
</reference>
<evidence type="ECO:0000256" key="2">
    <source>
        <dbReference type="ARBA" id="ARBA00022448"/>
    </source>
</evidence>
<name>A0A069DC03_9BACE</name>
<keyword evidence="8" id="KW-1185">Reference proteome</keyword>
<feature type="transmembrane region" description="Helical" evidence="6">
    <location>
        <begin position="247"/>
        <end position="268"/>
    </location>
</feature>
<proteinExistence type="predicted"/>
<sequence>MAEKQFSKLFTFFSLYIAQSVPMSLFSTLLPVLMRQDNFSLTAIGMLQFIKLPWIVKFLWAPLVDRKTSGLNTYKSWIFSSEIVYAFLILMLAFLDLKADFWLVLTLIILSFIASGTQDIATDAMTALSFNRKERSRGNSMQSMGNFTGSLLGGGLLLILYKYIGWTAMLLGLSVFVLFMLVPLFYYRDANFVSRAGRVPIGMKDLLLFFRQRRIVPQLTFLILFNSGLIGILSMLKPWLVDLHYPMAHIGVMFSVFGSLCGCLGSYFSGNIIANGVGERPL</sequence>
<feature type="transmembrane region" description="Helical" evidence="6">
    <location>
        <begin position="101"/>
        <end position="122"/>
    </location>
</feature>
<keyword evidence="3 6" id="KW-0812">Transmembrane</keyword>